<dbReference type="Gene3D" id="2.60.120.10">
    <property type="entry name" value="Jelly Rolls"/>
    <property type="match status" value="1"/>
</dbReference>
<evidence type="ECO:0000313" key="2">
    <source>
        <dbReference type="Proteomes" id="UP001642540"/>
    </source>
</evidence>
<accession>A0ABP1RGC5</accession>
<name>A0ABP1RGC5_9HEXA</name>
<keyword evidence="2" id="KW-1185">Reference proteome</keyword>
<comment type="caution">
    <text evidence="1">The sequence shown here is derived from an EMBL/GenBank/DDBJ whole genome shotgun (WGS) entry which is preliminary data.</text>
</comment>
<proteinExistence type="predicted"/>
<dbReference type="SUPFAM" id="SSF51206">
    <property type="entry name" value="cAMP-binding domain-like"/>
    <property type="match status" value="1"/>
</dbReference>
<organism evidence="1 2">
    <name type="scientific">Orchesella dallaii</name>
    <dbReference type="NCBI Taxonomy" id="48710"/>
    <lineage>
        <taxon>Eukaryota</taxon>
        <taxon>Metazoa</taxon>
        <taxon>Ecdysozoa</taxon>
        <taxon>Arthropoda</taxon>
        <taxon>Hexapoda</taxon>
        <taxon>Collembola</taxon>
        <taxon>Entomobryomorpha</taxon>
        <taxon>Entomobryoidea</taxon>
        <taxon>Orchesellidae</taxon>
        <taxon>Orchesellinae</taxon>
        <taxon>Orchesella</taxon>
    </lineage>
</organism>
<gene>
    <name evidence="1" type="ORF">ODALV1_LOCUS21703</name>
</gene>
<evidence type="ECO:0008006" key="3">
    <source>
        <dbReference type="Google" id="ProtNLM"/>
    </source>
</evidence>
<protein>
    <recommendedName>
        <fullName evidence="3">Cyclic nucleotide-binding domain-containing protein</fullName>
    </recommendedName>
</protein>
<sequence>MAFRPSQWWSFIIADVVGRAKALLPALKQWIFYGFRRVLLFYAVKHSIDTFWLIFKTRKLGVTYARELSLMSWVPSNCNYEWNPGMRVFIRKCGYHCSPAGMVMGRHVEPWFYSEVKDDTKTILEQMEAKALRFEHHDKVSQAEEMKAVARVLRNFKDFNMDEIMVFFKVSELLTMEKDQVIFGANDVEQYFYGVVDGEINLYCEGVGNREKDLLKVAGSDECIVSISAFLYYFAKYIKSDKKKMSEIFSTILIRQQKFMNGLNDLTGIIPRLHKQSYLDSHYTPIDTDPGVIQLDSEVRWNRLSKTSKKFLD</sequence>
<dbReference type="EMBL" id="CAXLJM020000072">
    <property type="protein sequence ID" value="CAL8127128.1"/>
    <property type="molecule type" value="Genomic_DNA"/>
</dbReference>
<dbReference type="Proteomes" id="UP001642540">
    <property type="component" value="Unassembled WGS sequence"/>
</dbReference>
<reference evidence="1 2" key="1">
    <citation type="submission" date="2024-08" db="EMBL/GenBank/DDBJ databases">
        <authorList>
            <person name="Cucini C."/>
            <person name="Frati F."/>
        </authorList>
    </citation>
    <scope>NUCLEOTIDE SEQUENCE [LARGE SCALE GENOMIC DNA]</scope>
</reference>
<dbReference type="InterPro" id="IPR014710">
    <property type="entry name" value="RmlC-like_jellyroll"/>
</dbReference>
<evidence type="ECO:0000313" key="1">
    <source>
        <dbReference type="EMBL" id="CAL8127128.1"/>
    </source>
</evidence>
<dbReference type="InterPro" id="IPR018490">
    <property type="entry name" value="cNMP-bd_dom_sf"/>
</dbReference>